<dbReference type="EMBL" id="JAAAHY010003717">
    <property type="protein sequence ID" value="KAF9938369.1"/>
    <property type="molecule type" value="Genomic_DNA"/>
</dbReference>
<proteinExistence type="predicted"/>
<feature type="non-terminal residue" evidence="2">
    <location>
        <position position="1"/>
    </location>
</feature>
<gene>
    <name evidence="2" type="ORF">BGZ70_006553</name>
</gene>
<sequence>AFTFLQKRLKPQEQHQKTPIEFKDLCCLLTTKSIHDAPPFKNWEGIAQGRDKLIDQVQSMLEVENSDKDGEFEKVNRPENSTGRCRVNHHQGSAV</sequence>
<evidence type="ECO:0000313" key="3">
    <source>
        <dbReference type="Proteomes" id="UP000738359"/>
    </source>
</evidence>
<comment type="caution">
    <text evidence="2">The sequence shown here is derived from an EMBL/GenBank/DDBJ whole genome shotgun (WGS) entry which is preliminary data.</text>
</comment>
<feature type="compositionally biased region" description="Basic and acidic residues" evidence="1">
    <location>
        <begin position="66"/>
        <end position="77"/>
    </location>
</feature>
<evidence type="ECO:0000256" key="1">
    <source>
        <dbReference type="SAM" id="MobiDB-lite"/>
    </source>
</evidence>
<dbReference type="Proteomes" id="UP000738359">
    <property type="component" value="Unassembled WGS sequence"/>
</dbReference>
<name>A0A9P6IP21_MORAP</name>
<accession>A0A9P6IP21</accession>
<reference evidence="2" key="1">
    <citation type="journal article" date="2020" name="Fungal Divers.">
        <title>Resolving the Mortierellaceae phylogeny through synthesis of multi-gene phylogenetics and phylogenomics.</title>
        <authorList>
            <person name="Vandepol N."/>
            <person name="Liber J."/>
            <person name="Desiro A."/>
            <person name="Na H."/>
            <person name="Kennedy M."/>
            <person name="Barry K."/>
            <person name="Grigoriev I.V."/>
            <person name="Miller A.N."/>
            <person name="O'Donnell K."/>
            <person name="Stajich J.E."/>
            <person name="Bonito G."/>
        </authorList>
    </citation>
    <scope>NUCLEOTIDE SEQUENCE</scope>
    <source>
        <strain evidence="2">CK1249</strain>
    </source>
</reference>
<keyword evidence="3" id="KW-1185">Reference proteome</keyword>
<evidence type="ECO:0000313" key="2">
    <source>
        <dbReference type="EMBL" id="KAF9938369.1"/>
    </source>
</evidence>
<organism evidence="2 3">
    <name type="scientific">Mortierella alpina</name>
    <name type="common">Oleaginous fungus</name>
    <name type="synonym">Mortierella renispora</name>
    <dbReference type="NCBI Taxonomy" id="64518"/>
    <lineage>
        <taxon>Eukaryota</taxon>
        <taxon>Fungi</taxon>
        <taxon>Fungi incertae sedis</taxon>
        <taxon>Mucoromycota</taxon>
        <taxon>Mortierellomycotina</taxon>
        <taxon>Mortierellomycetes</taxon>
        <taxon>Mortierellales</taxon>
        <taxon>Mortierellaceae</taxon>
        <taxon>Mortierella</taxon>
    </lineage>
</organism>
<protein>
    <submittedName>
        <fullName evidence="2">Uncharacterized protein</fullName>
    </submittedName>
</protein>
<feature type="region of interest" description="Disordered" evidence="1">
    <location>
        <begin position="66"/>
        <end position="95"/>
    </location>
</feature>
<dbReference type="AlphaFoldDB" id="A0A9P6IP21"/>
<dbReference type="OrthoDB" id="674604at2759"/>